<dbReference type="EMBL" id="KN832870">
    <property type="protein sequence ID" value="KIN06753.1"/>
    <property type="molecule type" value="Genomic_DNA"/>
</dbReference>
<reference evidence="3" key="2">
    <citation type="submission" date="2015-01" db="EMBL/GenBank/DDBJ databases">
        <title>Evolutionary Origins and Diversification of the Mycorrhizal Mutualists.</title>
        <authorList>
            <consortium name="DOE Joint Genome Institute"/>
            <consortium name="Mycorrhizal Genomics Consortium"/>
            <person name="Kohler A."/>
            <person name="Kuo A."/>
            <person name="Nagy L.G."/>
            <person name="Floudas D."/>
            <person name="Copeland A."/>
            <person name="Barry K.W."/>
            <person name="Cichocki N."/>
            <person name="Veneault-Fourrey C."/>
            <person name="LaButti K."/>
            <person name="Lindquist E.A."/>
            <person name="Lipzen A."/>
            <person name="Lundell T."/>
            <person name="Morin E."/>
            <person name="Murat C."/>
            <person name="Riley R."/>
            <person name="Ohm R."/>
            <person name="Sun H."/>
            <person name="Tunlid A."/>
            <person name="Henrissat B."/>
            <person name="Grigoriev I.V."/>
            <person name="Hibbett D.S."/>
            <person name="Martin F."/>
        </authorList>
    </citation>
    <scope>NUCLEOTIDE SEQUENCE [LARGE SCALE GENOMIC DNA]</scope>
    <source>
        <strain evidence="3">Zn</strain>
    </source>
</reference>
<reference evidence="2 3" key="1">
    <citation type="submission" date="2014-04" db="EMBL/GenBank/DDBJ databases">
        <authorList>
            <consortium name="DOE Joint Genome Institute"/>
            <person name="Kuo A."/>
            <person name="Martino E."/>
            <person name="Perotto S."/>
            <person name="Kohler A."/>
            <person name="Nagy L.G."/>
            <person name="Floudas D."/>
            <person name="Copeland A."/>
            <person name="Barry K.W."/>
            <person name="Cichocki N."/>
            <person name="Veneault-Fourrey C."/>
            <person name="LaButti K."/>
            <person name="Lindquist E.A."/>
            <person name="Lipzen A."/>
            <person name="Lundell T."/>
            <person name="Morin E."/>
            <person name="Murat C."/>
            <person name="Sun H."/>
            <person name="Tunlid A."/>
            <person name="Henrissat B."/>
            <person name="Grigoriev I.V."/>
            <person name="Hibbett D.S."/>
            <person name="Martin F."/>
            <person name="Nordberg H.P."/>
            <person name="Cantor M.N."/>
            <person name="Hua S.X."/>
        </authorList>
    </citation>
    <scope>NUCLEOTIDE SEQUENCE [LARGE SCALE GENOMIC DNA]</scope>
    <source>
        <strain evidence="2 3">Zn</strain>
    </source>
</reference>
<proteinExistence type="predicted"/>
<feature type="region of interest" description="Disordered" evidence="1">
    <location>
        <begin position="81"/>
        <end position="102"/>
    </location>
</feature>
<sequence>MLLKDRIRVYVTTQGSDGYGDRPATRAKRLSDAINTQPEAVETLRQHRASGSLGIVTVKAQRREIKALEVAREMCSAYRVDHGQQEAARTGPEQEDQPRESRKLEDYKVILGAVQFGRMCEEVNTRAPMLHELLRARSWTHVLYMTISIIEKVANISSFQTTHKCAHDIGHGKRPERSDLSVKTRKQLRNKVEQLCFKQGYLVNNDDANFTKPRLRLLGS</sequence>
<protein>
    <submittedName>
        <fullName evidence="2">Uncharacterized protein</fullName>
    </submittedName>
</protein>
<dbReference type="InParanoid" id="A0A0C3DXC3"/>
<dbReference type="HOGENOM" id="CLU_1256380_0_0_1"/>
<evidence type="ECO:0000256" key="1">
    <source>
        <dbReference type="SAM" id="MobiDB-lite"/>
    </source>
</evidence>
<dbReference type="AlphaFoldDB" id="A0A0C3DXC3"/>
<dbReference type="Proteomes" id="UP000054321">
    <property type="component" value="Unassembled WGS sequence"/>
</dbReference>
<gene>
    <name evidence="2" type="ORF">OIDMADRAFT_46684</name>
</gene>
<accession>A0A0C3DXC3</accession>
<evidence type="ECO:0000313" key="2">
    <source>
        <dbReference type="EMBL" id="KIN06753.1"/>
    </source>
</evidence>
<organism evidence="2 3">
    <name type="scientific">Oidiodendron maius (strain Zn)</name>
    <dbReference type="NCBI Taxonomy" id="913774"/>
    <lineage>
        <taxon>Eukaryota</taxon>
        <taxon>Fungi</taxon>
        <taxon>Dikarya</taxon>
        <taxon>Ascomycota</taxon>
        <taxon>Pezizomycotina</taxon>
        <taxon>Leotiomycetes</taxon>
        <taxon>Leotiomycetes incertae sedis</taxon>
        <taxon>Myxotrichaceae</taxon>
        <taxon>Oidiodendron</taxon>
    </lineage>
</organism>
<keyword evidence="3" id="KW-1185">Reference proteome</keyword>
<name>A0A0C3DXC3_OIDMZ</name>
<dbReference type="OrthoDB" id="3490871at2759"/>
<evidence type="ECO:0000313" key="3">
    <source>
        <dbReference type="Proteomes" id="UP000054321"/>
    </source>
</evidence>